<dbReference type="KEGG" id="roy:G3A56_21130"/>
<proteinExistence type="predicted"/>
<dbReference type="Pfam" id="PF20172">
    <property type="entry name" value="DUF6538"/>
    <property type="match status" value="1"/>
</dbReference>
<evidence type="ECO:0000256" key="2">
    <source>
        <dbReference type="ARBA" id="ARBA00023125"/>
    </source>
</evidence>
<evidence type="ECO:0000256" key="3">
    <source>
        <dbReference type="ARBA" id="ARBA00023172"/>
    </source>
</evidence>
<organism evidence="6 7">
    <name type="scientific">Rhizobium oryzihabitans</name>
    <dbReference type="NCBI Taxonomy" id="2267833"/>
    <lineage>
        <taxon>Bacteria</taxon>
        <taxon>Pseudomonadati</taxon>
        <taxon>Pseudomonadota</taxon>
        <taxon>Alphaproteobacteria</taxon>
        <taxon>Hyphomicrobiales</taxon>
        <taxon>Rhizobiaceae</taxon>
        <taxon>Rhizobium/Agrobacterium group</taxon>
        <taxon>Rhizobium</taxon>
    </lineage>
</organism>
<dbReference type="InterPro" id="IPR011010">
    <property type="entry name" value="DNA_brk_join_enz"/>
</dbReference>
<dbReference type="Gene3D" id="1.10.443.10">
    <property type="entry name" value="Intergrase catalytic core"/>
    <property type="match status" value="1"/>
</dbReference>
<evidence type="ECO:0000313" key="7">
    <source>
        <dbReference type="Proteomes" id="UP000464865"/>
    </source>
</evidence>
<dbReference type="PANTHER" id="PTHR30349">
    <property type="entry name" value="PHAGE INTEGRASE-RELATED"/>
    <property type="match status" value="1"/>
</dbReference>
<dbReference type="Gene3D" id="1.10.150.130">
    <property type="match status" value="1"/>
</dbReference>
<evidence type="ECO:0000256" key="1">
    <source>
        <dbReference type="ARBA" id="ARBA00022908"/>
    </source>
</evidence>
<evidence type="ECO:0000259" key="5">
    <source>
        <dbReference type="Pfam" id="PF20172"/>
    </source>
</evidence>
<dbReference type="EMBL" id="CP048635">
    <property type="protein sequence ID" value="QIB40387.1"/>
    <property type="molecule type" value="Genomic_DNA"/>
</dbReference>
<keyword evidence="1" id="KW-0229">DNA integration</keyword>
<evidence type="ECO:0000313" key="6">
    <source>
        <dbReference type="EMBL" id="QIB40387.1"/>
    </source>
</evidence>
<dbReference type="RefSeq" id="WP_082185285.1">
    <property type="nucleotide sequence ID" value="NZ_CP048635.1"/>
</dbReference>
<evidence type="ECO:0000256" key="4">
    <source>
        <dbReference type="SAM" id="MobiDB-lite"/>
    </source>
</evidence>
<accession>A0A7L5BNB8</accession>
<dbReference type="InterPro" id="IPR046668">
    <property type="entry name" value="DUF6538"/>
</dbReference>
<dbReference type="GO" id="GO:0006310">
    <property type="term" value="P:DNA recombination"/>
    <property type="evidence" value="ECO:0007669"/>
    <property type="project" value="UniProtKB-KW"/>
</dbReference>
<dbReference type="InterPro" id="IPR013762">
    <property type="entry name" value="Integrase-like_cat_sf"/>
</dbReference>
<dbReference type="SUPFAM" id="SSF56349">
    <property type="entry name" value="DNA breaking-rejoining enzymes"/>
    <property type="match status" value="1"/>
</dbReference>
<dbReference type="GO" id="GO:0015074">
    <property type="term" value="P:DNA integration"/>
    <property type="evidence" value="ECO:0007669"/>
    <property type="project" value="UniProtKB-KW"/>
</dbReference>
<keyword evidence="2" id="KW-0238">DNA-binding</keyword>
<dbReference type="InterPro" id="IPR050090">
    <property type="entry name" value="Tyrosine_recombinase_XerCD"/>
</dbReference>
<keyword evidence="3" id="KW-0233">DNA recombination</keyword>
<dbReference type="GO" id="GO:0003677">
    <property type="term" value="F:DNA binding"/>
    <property type="evidence" value="ECO:0007669"/>
    <property type="project" value="UniProtKB-KW"/>
</dbReference>
<dbReference type="Proteomes" id="UP000464865">
    <property type="component" value="Chromosome M15-12"/>
</dbReference>
<dbReference type="AlphaFoldDB" id="A0A7L5BNB8"/>
<feature type="domain" description="DUF6538" evidence="5">
    <location>
        <begin position="14"/>
        <end position="66"/>
    </location>
</feature>
<dbReference type="PANTHER" id="PTHR30349:SF64">
    <property type="entry name" value="PROPHAGE INTEGRASE INTD-RELATED"/>
    <property type="match status" value="1"/>
</dbReference>
<feature type="region of interest" description="Disordered" evidence="4">
    <location>
        <begin position="195"/>
        <end position="214"/>
    </location>
</feature>
<reference evidence="6 7" key="1">
    <citation type="submission" date="2020-02" db="EMBL/GenBank/DDBJ databases">
        <title>Plant-Promoting Endophytic Bacterium Rhizobium oryzihabitans sp. nov., Isolated from the Root of Rice.</title>
        <authorList>
            <person name="zhao J."/>
            <person name="Zhang G."/>
        </authorList>
    </citation>
    <scope>NUCLEOTIDE SEQUENCE [LARGE SCALE GENOMIC DNA]</scope>
    <source>
        <strain evidence="6 7">M15</strain>
    </source>
</reference>
<protein>
    <submittedName>
        <fullName evidence="6">Site-specific integrase</fullName>
    </submittedName>
</protein>
<gene>
    <name evidence="6" type="ORF">G3A56_21130</name>
</gene>
<name>A0A7L5BNB8_9HYPH</name>
<sequence length="526" mass="59915">MVLKMSRPTKHPTTGIYQFRKRVPEHLIPLVGKREEKVSLGTRDPQEAKIVHARILAETEARWRQLSAGQISLSQKQAVAMSGEIYQAMIAENEDDPGTPHLREASLIADHLHLRPEKVKVFQLTKDDALFERVMETYKVRRNDRAINDYLNRHGYRVDDLSMTLLRNAVAHAVMQAKEHLLKLSNGDYRPDPDADRFPQLELAPKKAPKENGHEDSGKYGLLQVFEDFFAEKQQAAATYKKWKGIIAKVALEVPDIRDLTADWVVDWKDSLLKKGLSAVSIRDGHLACLRATCTWAKGNRRIQVNPLDGITVAVPHKTTTRQKWFTIDEAMTILKGSLAMPPARCSSEMKAAYRWVPWLCAYTGARVGEIAQLRKEDIQVHDGHSLIWITPEAGSTKNRNPRFVAIHSHLVDQGFLDFVKARRKGPLFYDPSRHRGGTEGNPQYNKVGERLADWVRKLGVDDDRIRPNHAWRHFFKTEARGVYMDVGARDYMQGHIPATEGEAYGGFKPHVLAHEIAKFPRFEIK</sequence>
<dbReference type="InterPro" id="IPR010998">
    <property type="entry name" value="Integrase_recombinase_N"/>
</dbReference>
<keyword evidence="7" id="KW-1185">Reference proteome</keyword>